<feature type="region of interest" description="Disordered" evidence="1">
    <location>
        <begin position="1"/>
        <end position="99"/>
    </location>
</feature>
<protein>
    <recommendedName>
        <fullName evidence="4">DNA primase</fullName>
    </recommendedName>
</protein>
<feature type="compositionally biased region" description="Basic and acidic residues" evidence="1">
    <location>
        <begin position="10"/>
        <end position="21"/>
    </location>
</feature>
<sequence length="99" mass="10806">MRSPCGHRIRRDDARGKRPDPAEGFSAGSGEKQVGRTRDQAADVPLDDEAGAGADDEEADDEALDFVSEPVDDEDEPESDDFEDDAGVLLDEEPRLSFR</sequence>
<evidence type="ECO:0008006" key="4">
    <source>
        <dbReference type="Google" id="ProtNLM"/>
    </source>
</evidence>
<keyword evidence="3" id="KW-1185">Reference proteome</keyword>
<comment type="caution">
    <text evidence="2">The sequence shown here is derived from an EMBL/GenBank/DDBJ whole genome shotgun (WGS) entry which is preliminary data.</text>
</comment>
<reference evidence="3" key="1">
    <citation type="journal article" date="2019" name="Int. J. Syst. Evol. Microbiol.">
        <title>The Global Catalogue of Microorganisms (GCM) 10K type strain sequencing project: providing services to taxonomists for standard genome sequencing and annotation.</title>
        <authorList>
            <consortium name="The Broad Institute Genomics Platform"/>
            <consortium name="The Broad Institute Genome Sequencing Center for Infectious Disease"/>
            <person name="Wu L."/>
            <person name="Ma J."/>
        </authorList>
    </citation>
    <scope>NUCLEOTIDE SEQUENCE [LARGE SCALE GENOMIC DNA]</scope>
    <source>
        <strain evidence="3">JCM 4350</strain>
    </source>
</reference>
<dbReference type="EMBL" id="BMSZ01000013">
    <property type="protein sequence ID" value="GGS65909.1"/>
    <property type="molecule type" value="Genomic_DNA"/>
</dbReference>
<evidence type="ECO:0000313" key="3">
    <source>
        <dbReference type="Proteomes" id="UP000659767"/>
    </source>
</evidence>
<accession>A0ABQ2TH42</accession>
<evidence type="ECO:0000256" key="1">
    <source>
        <dbReference type="SAM" id="MobiDB-lite"/>
    </source>
</evidence>
<proteinExistence type="predicted"/>
<feature type="compositionally biased region" description="Acidic residues" evidence="1">
    <location>
        <begin position="45"/>
        <end position="86"/>
    </location>
</feature>
<organism evidence="2 3">
    <name type="scientific">Streptomyces badius</name>
    <dbReference type="NCBI Taxonomy" id="1941"/>
    <lineage>
        <taxon>Bacteria</taxon>
        <taxon>Bacillati</taxon>
        <taxon>Actinomycetota</taxon>
        <taxon>Actinomycetes</taxon>
        <taxon>Kitasatosporales</taxon>
        <taxon>Streptomycetaceae</taxon>
        <taxon>Streptomyces</taxon>
    </lineage>
</organism>
<gene>
    <name evidence="2" type="ORF">GCM10010253_46030</name>
</gene>
<dbReference type="Proteomes" id="UP000659767">
    <property type="component" value="Unassembled WGS sequence"/>
</dbReference>
<name>A0ABQ2TH42_STRBA</name>
<evidence type="ECO:0000313" key="2">
    <source>
        <dbReference type="EMBL" id="GGS65909.1"/>
    </source>
</evidence>